<dbReference type="EMBL" id="CP049074">
    <property type="protein sequence ID" value="QKR00695.1"/>
    <property type="molecule type" value="Genomic_DNA"/>
</dbReference>
<evidence type="ECO:0000313" key="3">
    <source>
        <dbReference type="Proteomes" id="UP000509301"/>
    </source>
</evidence>
<accession>A0A6N0NWX4</accession>
<dbReference type="RefSeq" id="WP_174631964.1">
    <property type="nucleotide sequence ID" value="NZ_CP049074.1"/>
</dbReference>
<protein>
    <recommendedName>
        <fullName evidence="1">Calcineurin-like phosphoesterase domain-containing protein</fullName>
    </recommendedName>
</protein>
<dbReference type="GeneID" id="55642301"/>
<feature type="domain" description="Calcineurin-like phosphoesterase" evidence="1">
    <location>
        <begin position="19"/>
        <end position="277"/>
    </location>
</feature>
<dbReference type="PANTHER" id="PTHR37523:SF1">
    <property type="entry name" value="CALCINEURIN-LIKE PHOSPHOESTERASE DOMAIN-CONTAINING PROTEIN"/>
    <property type="match status" value="1"/>
</dbReference>
<dbReference type="InterPro" id="IPR029052">
    <property type="entry name" value="Metallo-depent_PP-like"/>
</dbReference>
<name>A0A6N0NWX4_9CREN</name>
<organism evidence="2 3">
    <name type="scientific">Metallosphaera tengchongensis</name>
    <dbReference type="NCBI Taxonomy" id="1532350"/>
    <lineage>
        <taxon>Archaea</taxon>
        <taxon>Thermoproteota</taxon>
        <taxon>Thermoprotei</taxon>
        <taxon>Sulfolobales</taxon>
        <taxon>Sulfolobaceae</taxon>
        <taxon>Metallosphaera</taxon>
    </lineage>
</organism>
<dbReference type="InterPro" id="IPR004843">
    <property type="entry name" value="Calcineurin-like_PHP"/>
</dbReference>
<dbReference type="Proteomes" id="UP000509301">
    <property type="component" value="Chromosome"/>
</dbReference>
<dbReference type="GO" id="GO:0016787">
    <property type="term" value="F:hydrolase activity"/>
    <property type="evidence" value="ECO:0007669"/>
    <property type="project" value="InterPro"/>
</dbReference>
<dbReference type="KEGG" id="mten:GWK48_10115"/>
<dbReference type="PANTHER" id="PTHR37523">
    <property type="entry name" value="METALLOPHOSPHOESTERASE"/>
    <property type="match status" value="1"/>
</dbReference>
<dbReference type="Gene3D" id="3.60.21.10">
    <property type="match status" value="1"/>
</dbReference>
<proteinExistence type="predicted"/>
<keyword evidence="3" id="KW-1185">Reference proteome</keyword>
<gene>
    <name evidence="2" type="ORF">GWK48_10115</name>
</gene>
<reference evidence="2 3" key="1">
    <citation type="submission" date="2020-02" db="EMBL/GenBank/DDBJ databases">
        <title>Comparative genome analysis reveals the metabolism and evolution of the thermophilic archaeal genus Metallosphaera.</title>
        <authorList>
            <person name="Jiang C."/>
        </authorList>
    </citation>
    <scope>NUCLEOTIDE SEQUENCE [LARGE SCALE GENOMIC DNA]</scope>
    <source>
        <strain evidence="2 3">Ric-A</strain>
    </source>
</reference>
<dbReference type="OrthoDB" id="50367at2157"/>
<dbReference type="AlphaFoldDB" id="A0A6N0NWX4"/>
<dbReference type="Pfam" id="PF00149">
    <property type="entry name" value="Metallophos"/>
    <property type="match status" value="1"/>
</dbReference>
<sequence length="321" mass="36068">MGLFRRRNNNESVGGRKTKILFTSDIHGSETAFRKFLNAGQMYGVDALIIGGDIAGKNLVPIVHRGETYLLNGKEIHNLNRAIEEFRKSGTYYSVMSQKEYEEVASDKRKQRALFDELMKDSLRRWSEIAEEKLGKKIPLYVNLGNDDPEFLFQVMGETETMRRCEGNIIELGGSEMISLGYVNPTPWKTPRELTEEQIESTLVKEVEKLGNVERAIFNLHAPPYGTSLDNAPMLNGELKPVVKGMDVVLTHVGSSAVRRVIHRYQPMLGLHGHIHESRGFDKVGRTVIINPGSEFSRGILHAALILLEESKVSGYQLITG</sequence>
<dbReference type="SUPFAM" id="SSF56300">
    <property type="entry name" value="Metallo-dependent phosphatases"/>
    <property type="match status" value="1"/>
</dbReference>
<evidence type="ECO:0000313" key="2">
    <source>
        <dbReference type="EMBL" id="QKR00695.1"/>
    </source>
</evidence>
<evidence type="ECO:0000259" key="1">
    <source>
        <dbReference type="Pfam" id="PF00149"/>
    </source>
</evidence>